<evidence type="ECO:0000256" key="2">
    <source>
        <dbReference type="ARBA" id="ARBA00023157"/>
    </source>
</evidence>
<keyword evidence="3" id="KW-0472">Membrane</keyword>
<accession>A0A2X0KI03</accession>
<dbReference type="Pfam" id="PF08583">
    <property type="entry name" value="Cmc1"/>
    <property type="match status" value="1"/>
</dbReference>
<keyword evidence="3" id="KW-0143">Chaperone</keyword>
<feature type="compositionally biased region" description="Basic and acidic residues" evidence="4">
    <location>
        <begin position="1"/>
        <end position="10"/>
    </location>
</feature>
<dbReference type="EMBL" id="FMWP01000013">
    <property type="protein sequence ID" value="SCZ89093.1"/>
    <property type="molecule type" value="Genomic_DNA"/>
</dbReference>
<protein>
    <recommendedName>
        <fullName evidence="3">COX assembly mitochondrial protein</fullName>
    </recommendedName>
</protein>
<evidence type="ECO:0000313" key="6">
    <source>
        <dbReference type="Proteomes" id="UP000249723"/>
    </source>
</evidence>
<name>A0A2X0KI03_9BASI</name>
<evidence type="ECO:0000313" key="5">
    <source>
        <dbReference type="EMBL" id="SCZ89093.1"/>
    </source>
</evidence>
<dbReference type="OrthoDB" id="532630at2759"/>
<dbReference type="AlphaFoldDB" id="A0A2X0KI03"/>
<dbReference type="GO" id="GO:0005743">
    <property type="term" value="C:mitochondrial inner membrane"/>
    <property type="evidence" value="ECO:0007669"/>
    <property type="project" value="UniProtKB-SubCell"/>
</dbReference>
<sequence length="90" mass="10575">MHPPLAEHQHQGKRPTPTPTPTPPQRTRLRIHCHDQHSILKFIGYCNDHKTALNLCLGKERTDRAIENRQQAKAKRQLIQARWDQIERES</sequence>
<dbReference type="STRING" id="289078.A0A2X0KI03"/>
<organism evidence="5 6">
    <name type="scientific">Microbotryum saponariae</name>
    <dbReference type="NCBI Taxonomy" id="289078"/>
    <lineage>
        <taxon>Eukaryota</taxon>
        <taxon>Fungi</taxon>
        <taxon>Dikarya</taxon>
        <taxon>Basidiomycota</taxon>
        <taxon>Pucciniomycotina</taxon>
        <taxon>Microbotryomycetes</taxon>
        <taxon>Microbotryales</taxon>
        <taxon>Microbotryaceae</taxon>
        <taxon>Microbotryum</taxon>
    </lineage>
</organism>
<keyword evidence="3" id="KW-0496">Mitochondrion</keyword>
<keyword evidence="2" id="KW-1015">Disulfide bond</keyword>
<dbReference type="InterPro" id="IPR013892">
    <property type="entry name" value="Cyt_c_biogenesis_Cmc1-like"/>
</dbReference>
<proteinExistence type="inferred from homology"/>
<comment type="subcellular location">
    <subcellularLocation>
        <location evidence="3">Mitochondrion inner membrane</location>
    </subcellularLocation>
</comment>
<reference evidence="6" key="1">
    <citation type="submission" date="2016-10" db="EMBL/GenBank/DDBJ databases">
        <authorList>
            <person name="Jeantristanb JTB J.-T."/>
            <person name="Ricardo R."/>
        </authorList>
    </citation>
    <scope>NUCLEOTIDE SEQUENCE [LARGE SCALE GENOMIC DNA]</scope>
</reference>
<feature type="region of interest" description="Disordered" evidence="4">
    <location>
        <begin position="1"/>
        <end position="27"/>
    </location>
</feature>
<comment type="function">
    <text evidence="3">Required for mitochondrial cytochrome c oxidase (COX) assembly and respiration.</text>
</comment>
<evidence type="ECO:0000256" key="4">
    <source>
        <dbReference type="SAM" id="MobiDB-lite"/>
    </source>
</evidence>
<gene>
    <name evidence="5" type="ORF">BZ3500_MVSOF-1268-A1-R1_CHR1-1G00950</name>
</gene>
<dbReference type="Proteomes" id="UP000249723">
    <property type="component" value="Unassembled WGS sequence"/>
</dbReference>
<evidence type="ECO:0000256" key="1">
    <source>
        <dbReference type="ARBA" id="ARBA00007347"/>
    </source>
</evidence>
<keyword evidence="3" id="KW-0999">Mitochondrion inner membrane</keyword>
<comment type="similarity">
    <text evidence="1 3">Belongs to the CMC family.</text>
</comment>
<keyword evidence="6" id="KW-1185">Reference proteome</keyword>
<evidence type="ECO:0000256" key="3">
    <source>
        <dbReference type="RuleBase" id="RU364104"/>
    </source>
</evidence>